<accession>A0A2S4HBJ3</accession>
<name>A0A2S4HBJ3_9GAMM</name>
<dbReference type="InterPro" id="IPR016516">
    <property type="entry name" value="UCP07580"/>
</dbReference>
<proteinExistence type="predicted"/>
<feature type="transmembrane region" description="Helical" evidence="1">
    <location>
        <begin position="197"/>
        <end position="215"/>
    </location>
</feature>
<evidence type="ECO:0000313" key="4">
    <source>
        <dbReference type="Proteomes" id="UP000237222"/>
    </source>
</evidence>
<dbReference type="RefSeq" id="WP_103685707.1">
    <property type="nucleotide sequence ID" value="NZ_PQGG01000040.1"/>
</dbReference>
<evidence type="ECO:0000313" key="2">
    <source>
        <dbReference type="EMBL" id="POP51372.1"/>
    </source>
</evidence>
<gene>
    <name evidence="2" type="ORF">C0068_17175</name>
    <name evidence="3" type="ORF">D0911_17970</name>
</gene>
<dbReference type="PANTHER" id="PTHR39456:SF1">
    <property type="entry name" value="METAL-DEPENDENT HYDROLASE"/>
    <property type="match status" value="1"/>
</dbReference>
<keyword evidence="5" id="KW-1185">Reference proteome</keyword>
<comment type="caution">
    <text evidence="2">The sequence shown here is derived from an EMBL/GenBank/DDBJ whole genome shotgun (WGS) entry which is preliminary data.</text>
</comment>
<dbReference type="PIRSF" id="PIRSF007580">
    <property type="entry name" value="UCP07580"/>
    <property type="match status" value="1"/>
</dbReference>
<keyword evidence="1" id="KW-1133">Transmembrane helix</keyword>
<dbReference type="EMBL" id="PQGG01000040">
    <property type="protein sequence ID" value="POP51372.1"/>
    <property type="molecule type" value="Genomic_DNA"/>
</dbReference>
<reference evidence="3 5" key="2">
    <citation type="submission" date="2018-10" db="EMBL/GenBank/DDBJ databases">
        <title>Draft genome sequence of Zhongshania sp. DSW25-10.</title>
        <authorList>
            <person name="Oh J."/>
        </authorList>
    </citation>
    <scope>NUCLEOTIDE SEQUENCE [LARGE SCALE GENOMIC DNA]</scope>
    <source>
        <strain evidence="3 5">DSW25-10</strain>
    </source>
</reference>
<organism evidence="2 4">
    <name type="scientific">Zhongshania marina</name>
    <dbReference type="NCBI Taxonomy" id="2304603"/>
    <lineage>
        <taxon>Bacteria</taxon>
        <taxon>Pseudomonadati</taxon>
        <taxon>Pseudomonadota</taxon>
        <taxon>Gammaproteobacteria</taxon>
        <taxon>Cellvibrionales</taxon>
        <taxon>Spongiibacteraceae</taxon>
        <taxon>Zhongshania</taxon>
    </lineage>
</organism>
<keyword evidence="2" id="KW-0378">Hydrolase</keyword>
<dbReference type="GO" id="GO:0016787">
    <property type="term" value="F:hydrolase activity"/>
    <property type="evidence" value="ECO:0007669"/>
    <property type="project" value="UniProtKB-KW"/>
</dbReference>
<evidence type="ECO:0000256" key="1">
    <source>
        <dbReference type="SAM" id="Phobius"/>
    </source>
</evidence>
<reference evidence="2" key="1">
    <citation type="submission" date="2018-01" db="EMBL/GenBank/DDBJ databases">
        <authorList>
            <person name="Yu X.-D."/>
        </authorList>
    </citation>
    <scope>NUCLEOTIDE SEQUENCE</scope>
    <source>
        <strain evidence="2">ZX-21</strain>
    </source>
</reference>
<dbReference type="EMBL" id="RHGB01000029">
    <property type="protein sequence ID" value="RNL58490.1"/>
    <property type="molecule type" value="Genomic_DNA"/>
</dbReference>
<keyword evidence="1" id="KW-0812">Transmembrane</keyword>
<evidence type="ECO:0000313" key="3">
    <source>
        <dbReference type="EMBL" id="RNL58490.1"/>
    </source>
</evidence>
<evidence type="ECO:0000313" key="5">
    <source>
        <dbReference type="Proteomes" id="UP000274695"/>
    </source>
</evidence>
<dbReference type="Proteomes" id="UP000237222">
    <property type="component" value="Unassembled WGS sequence"/>
</dbReference>
<dbReference type="AlphaFoldDB" id="A0A2S4HBJ3"/>
<dbReference type="PANTHER" id="PTHR39456">
    <property type="entry name" value="METAL-DEPENDENT HYDROLASE"/>
    <property type="match status" value="1"/>
</dbReference>
<sequence>MKTTTLAVKPVRRDLRFTFDSKRMTNWHPDGPHASNFYNTLSVFFPEGEQFFIDSVRHYRDKKQINNKKLLAEISAFIGQEAMHGREHRDYNAAIAAAGLGGEQMDAFVGKLLQTMRKILPPSMQLGGTCALEHLTASLAGYILEDESFLEGADEHMAAVWQWHALEETEHKGVCYDVYEHVVGQDTKAYAIRGSSMIIAMSIFWSSVLPFWLYMNYRSGAMTDLKGWRAGGKILFGRKGILRHFSKDFIDYFRRDFHPWDHDNSAQLKRLEALAQRFAPPAKAA</sequence>
<dbReference type="Proteomes" id="UP000274695">
    <property type="component" value="Unassembled WGS sequence"/>
</dbReference>
<dbReference type="Pfam" id="PF10118">
    <property type="entry name" value="Metal_hydrol"/>
    <property type="match status" value="1"/>
</dbReference>
<dbReference type="OrthoDB" id="5727566at2"/>
<keyword evidence="1" id="KW-0472">Membrane</keyword>
<protein>
    <submittedName>
        <fullName evidence="2">Metal-dependent hydrolase</fullName>
    </submittedName>
</protein>